<dbReference type="PANTHER" id="PTHR19321:SF41">
    <property type="entry name" value="FASCETTO-RELATED"/>
    <property type="match status" value="1"/>
</dbReference>
<gene>
    <name evidence="3" type="ORF">NQ318_001033</name>
</gene>
<dbReference type="Gene3D" id="1.20.58.1520">
    <property type="match status" value="1"/>
</dbReference>
<dbReference type="Proteomes" id="UP001162162">
    <property type="component" value="Unassembled WGS sequence"/>
</dbReference>
<keyword evidence="1" id="KW-0175">Coiled coil</keyword>
<keyword evidence="4" id="KW-1185">Reference proteome</keyword>
<proteinExistence type="predicted"/>
<feature type="non-terminal residue" evidence="3">
    <location>
        <position position="454"/>
    </location>
</feature>
<evidence type="ECO:0000313" key="4">
    <source>
        <dbReference type="Proteomes" id="UP001162162"/>
    </source>
</evidence>
<dbReference type="GO" id="GO:0051256">
    <property type="term" value="P:mitotic spindle midzone assembly"/>
    <property type="evidence" value="ECO:0007669"/>
    <property type="project" value="TreeGrafter"/>
</dbReference>
<dbReference type="GO" id="GO:0005737">
    <property type="term" value="C:cytoplasm"/>
    <property type="evidence" value="ECO:0007669"/>
    <property type="project" value="TreeGrafter"/>
</dbReference>
<organism evidence="3 4">
    <name type="scientific">Aromia moschata</name>
    <dbReference type="NCBI Taxonomy" id="1265417"/>
    <lineage>
        <taxon>Eukaryota</taxon>
        <taxon>Metazoa</taxon>
        <taxon>Ecdysozoa</taxon>
        <taxon>Arthropoda</taxon>
        <taxon>Hexapoda</taxon>
        <taxon>Insecta</taxon>
        <taxon>Pterygota</taxon>
        <taxon>Neoptera</taxon>
        <taxon>Endopterygota</taxon>
        <taxon>Coleoptera</taxon>
        <taxon>Polyphaga</taxon>
        <taxon>Cucujiformia</taxon>
        <taxon>Chrysomeloidea</taxon>
        <taxon>Cerambycidae</taxon>
        <taxon>Cerambycinae</taxon>
        <taxon>Callichromatini</taxon>
        <taxon>Aromia</taxon>
    </lineage>
</organism>
<evidence type="ECO:0000313" key="3">
    <source>
        <dbReference type="EMBL" id="KAJ8962640.1"/>
    </source>
</evidence>
<feature type="region of interest" description="Disordered" evidence="2">
    <location>
        <begin position="416"/>
        <end position="438"/>
    </location>
</feature>
<feature type="compositionally biased region" description="Polar residues" evidence="2">
    <location>
        <begin position="416"/>
        <end position="425"/>
    </location>
</feature>
<protein>
    <recommendedName>
        <fullName evidence="5">Protein regulator of cytokinesis 1</fullName>
    </recommendedName>
</protein>
<reference evidence="3" key="1">
    <citation type="journal article" date="2023" name="Insect Mol. Biol.">
        <title>Genome sequencing provides insights into the evolution of gene families encoding plant cell wall-degrading enzymes in longhorned beetles.</title>
        <authorList>
            <person name="Shin N.R."/>
            <person name="Okamura Y."/>
            <person name="Kirsch R."/>
            <person name="Pauchet Y."/>
        </authorList>
    </citation>
    <scope>NUCLEOTIDE SEQUENCE</scope>
    <source>
        <strain evidence="3">AMC_N1</strain>
    </source>
</reference>
<evidence type="ECO:0000256" key="2">
    <source>
        <dbReference type="SAM" id="MobiDB-lite"/>
    </source>
</evidence>
<dbReference type="GO" id="GO:1990023">
    <property type="term" value="C:mitotic spindle midzone"/>
    <property type="evidence" value="ECO:0007669"/>
    <property type="project" value="TreeGrafter"/>
</dbReference>
<dbReference type="AlphaFoldDB" id="A0AAV8ZEA3"/>
<dbReference type="PANTHER" id="PTHR19321">
    <property type="entry name" value="PROTEIN REGULATOR OF CYTOKINESIS 1 PRC1-RELATED"/>
    <property type="match status" value="1"/>
</dbReference>
<sequence>MENVKKFRSMPKLDKKIIEGIPWAEEMWKILENGLSKAFLHWCQLVLNMGEKEDVVGGWVKTFIDAHEETCCELVFDMENLQGRVVEKVERLLQKMQQLCHTLQIGLPIVPKQLSLCQAQNQLKGHIDEYEKLIEIRQKELNQLREKQLELCNSLGKESKILKNNPLPSAEEVDEFRRHIEKLENNLQKSLNKQLKSVKEDIAHLRTKVDDYWNLLDIALKEREEFRQRHKGNSVDVLEALKAETKRCEELKKANIKVFIDKLRTELCQMWEKCHCSQTTRREFSFYYSDCYNEDLLELHEVELKKWKKYYEENKRKRHWTEPVQQPGGQLLKEEKERNKLSKLIPQIEDTLEDLANKYQLRYNVSFTTYGQSVQEYISNLHEDRENAKKQKLSARKLQREKSVLTPAKSVMNLFPSTSCMTPHSTTKRKLATPLTEEKKPRVALKEVRTNKIR</sequence>
<feature type="coiled-coil region" evidence="1">
    <location>
        <begin position="338"/>
        <end position="401"/>
    </location>
</feature>
<dbReference type="InterPro" id="IPR007145">
    <property type="entry name" value="MAP65_Ase1_PRC1"/>
</dbReference>
<dbReference type="GO" id="GO:0008017">
    <property type="term" value="F:microtubule binding"/>
    <property type="evidence" value="ECO:0007669"/>
    <property type="project" value="InterPro"/>
</dbReference>
<dbReference type="EMBL" id="JAPWTK010000002">
    <property type="protein sequence ID" value="KAJ8962640.1"/>
    <property type="molecule type" value="Genomic_DNA"/>
</dbReference>
<accession>A0AAV8ZEA3</accession>
<comment type="caution">
    <text evidence="3">The sequence shown here is derived from an EMBL/GenBank/DDBJ whole genome shotgun (WGS) entry which is preliminary data.</text>
</comment>
<feature type="coiled-coil region" evidence="1">
    <location>
        <begin position="127"/>
        <end position="208"/>
    </location>
</feature>
<name>A0AAV8ZEA3_9CUCU</name>
<dbReference type="Pfam" id="PF03999">
    <property type="entry name" value="MAP65_ASE1"/>
    <property type="match status" value="2"/>
</dbReference>
<evidence type="ECO:0000256" key="1">
    <source>
        <dbReference type="SAM" id="Coils"/>
    </source>
</evidence>
<evidence type="ECO:0008006" key="5">
    <source>
        <dbReference type="Google" id="ProtNLM"/>
    </source>
</evidence>